<protein>
    <submittedName>
        <fullName evidence="2">Glycosyltransferase</fullName>
    </submittedName>
</protein>
<dbReference type="PANTHER" id="PTHR48050:SF13">
    <property type="entry name" value="STEROL 3-BETA-GLUCOSYLTRANSFERASE UGT80A2"/>
    <property type="match status" value="1"/>
</dbReference>
<dbReference type="RefSeq" id="WP_289165767.1">
    <property type="nucleotide sequence ID" value="NZ_JASZZN010000019.1"/>
</dbReference>
<dbReference type="InterPro" id="IPR010610">
    <property type="entry name" value="EryCIII-like_C"/>
</dbReference>
<evidence type="ECO:0000313" key="3">
    <source>
        <dbReference type="Proteomes" id="UP001239462"/>
    </source>
</evidence>
<name>A0ABT7PNN1_9BACT</name>
<dbReference type="CDD" id="cd03784">
    <property type="entry name" value="GT1_Gtf-like"/>
    <property type="match status" value="1"/>
</dbReference>
<dbReference type="InterPro" id="IPR050426">
    <property type="entry name" value="Glycosyltransferase_28"/>
</dbReference>
<dbReference type="Gene3D" id="3.40.50.2000">
    <property type="entry name" value="Glycogen Phosphorylase B"/>
    <property type="match status" value="2"/>
</dbReference>
<dbReference type="InterPro" id="IPR002213">
    <property type="entry name" value="UDP_glucos_trans"/>
</dbReference>
<dbReference type="Proteomes" id="UP001239462">
    <property type="component" value="Unassembled WGS sequence"/>
</dbReference>
<sequence length="412" mass="45863">MTRLAILSAPGSRGDVNPMVAIGAELRRRGFDVMISLAAPYADIARQADLIPHSLIDEAQFEGMLADPSMWKLLRGMRRVIRGIASDFLTPHFELIRRHYRPGKTVLVSHPLDFGSRIFRDVEPSVALVDIHLAPVMLRVPNAPARLTPWRFEPTADPRTFRLAYWLGDQLILDRLLAAPINRIRRQFALTPVRRVMHRWWLSPDRVLACYPDWFAPSTVGAADQLVHVGFPLSDGTDEPFEAPRDKPVVFTGGTANWHTRNYFRTAADACVQMGIPGILLGNHPQCFPQSLPPGVRAQSYTPLGKLLPFCRAIVHHGGIGTTSQALAAGIPQLIRAMAFDQFDNAARVESLSCGVRMRNDRDLASELRWLLQDDSVERSVARTAQLFDNSDPVERAADEIENVMTVGSATT</sequence>
<keyword evidence="3" id="KW-1185">Reference proteome</keyword>
<dbReference type="SUPFAM" id="SSF53756">
    <property type="entry name" value="UDP-Glycosyltransferase/glycogen phosphorylase"/>
    <property type="match status" value="1"/>
</dbReference>
<evidence type="ECO:0000259" key="1">
    <source>
        <dbReference type="Pfam" id="PF06722"/>
    </source>
</evidence>
<organism evidence="2 3">
    <name type="scientific">Roseiconus lacunae</name>
    <dbReference type="NCBI Taxonomy" id="2605694"/>
    <lineage>
        <taxon>Bacteria</taxon>
        <taxon>Pseudomonadati</taxon>
        <taxon>Planctomycetota</taxon>
        <taxon>Planctomycetia</taxon>
        <taxon>Pirellulales</taxon>
        <taxon>Pirellulaceae</taxon>
        <taxon>Roseiconus</taxon>
    </lineage>
</organism>
<evidence type="ECO:0000313" key="2">
    <source>
        <dbReference type="EMBL" id="MDM4018117.1"/>
    </source>
</evidence>
<dbReference type="EMBL" id="JASZZN010000019">
    <property type="protein sequence ID" value="MDM4018117.1"/>
    <property type="molecule type" value="Genomic_DNA"/>
</dbReference>
<reference evidence="2 3" key="1">
    <citation type="submission" date="2023-06" db="EMBL/GenBank/DDBJ databases">
        <title>Roseiconus lacunae JC819 isolated from Gulf of Mannar region, Tamil Nadu.</title>
        <authorList>
            <person name="Pk S."/>
            <person name="Ch S."/>
            <person name="Ch V.R."/>
        </authorList>
    </citation>
    <scope>NUCLEOTIDE SEQUENCE [LARGE SCALE GENOMIC DNA]</scope>
    <source>
        <strain evidence="2 3">JC819</strain>
    </source>
</reference>
<comment type="caution">
    <text evidence="2">The sequence shown here is derived from an EMBL/GenBank/DDBJ whole genome shotgun (WGS) entry which is preliminary data.</text>
</comment>
<feature type="domain" description="Erythromycin biosynthesis protein CIII-like C-terminal" evidence="1">
    <location>
        <begin position="290"/>
        <end position="381"/>
    </location>
</feature>
<gene>
    <name evidence="2" type="ORF">QTN89_21895</name>
</gene>
<accession>A0ABT7PNN1</accession>
<proteinExistence type="predicted"/>
<dbReference type="PANTHER" id="PTHR48050">
    <property type="entry name" value="STEROL 3-BETA-GLUCOSYLTRANSFERASE"/>
    <property type="match status" value="1"/>
</dbReference>
<dbReference type="Pfam" id="PF06722">
    <property type="entry name" value="EryCIII-like_C"/>
    <property type="match status" value="1"/>
</dbReference>